<dbReference type="EMBL" id="JAOL01000175">
    <property type="protein sequence ID" value="EUA86443.1"/>
    <property type="molecule type" value="Genomic_DNA"/>
</dbReference>
<name>A0ABP3A4Q5_MYCUL</name>
<sequence length="43" mass="4592">MPAVNPNPATATPPDTSAAVIIRFRFSVVFMVSFLWSCPPGQA</sequence>
<accession>A0ABP3A4Q5</accession>
<organism evidence="1 2">
    <name type="scientific">Mycobacterium ulcerans str. Harvey</name>
    <dbReference type="NCBI Taxonomy" id="1299332"/>
    <lineage>
        <taxon>Bacteria</taxon>
        <taxon>Bacillati</taxon>
        <taxon>Actinomycetota</taxon>
        <taxon>Actinomycetes</taxon>
        <taxon>Mycobacteriales</taxon>
        <taxon>Mycobacteriaceae</taxon>
        <taxon>Mycobacterium</taxon>
        <taxon>Mycobacterium ulcerans group</taxon>
    </lineage>
</organism>
<dbReference type="Proteomes" id="UP000020681">
    <property type="component" value="Unassembled WGS sequence"/>
</dbReference>
<evidence type="ECO:0000313" key="1">
    <source>
        <dbReference type="EMBL" id="EUA86443.1"/>
    </source>
</evidence>
<protein>
    <submittedName>
        <fullName evidence="1">Uncharacterized protein</fullName>
    </submittedName>
</protein>
<evidence type="ECO:0000313" key="2">
    <source>
        <dbReference type="Proteomes" id="UP000020681"/>
    </source>
</evidence>
<comment type="caution">
    <text evidence="1">The sequence shown here is derived from an EMBL/GenBank/DDBJ whole genome shotgun (WGS) entry which is preliminary data.</text>
</comment>
<keyword evidence="2" id="KW-1185">Reference proteome</keyword>
<proteinExistence type="predicted"/>
<reference evidence="1 2" key="1">
    <citation type="submission" date="2014-01" db="EMBL/GenBank/DDBJ databases">
        <authorList>
            <person name="Dobos K."/>
            <person name="Lenaerts A."/>
            <person name="Ordway D."/>
            <person name="DeGroote M.A."/>
            <person name="Parker T."/>
            <person name="Sizemore C."/>
            <person name="Tallon L.J."/>
            <person name="Sadzewicz L.K."/>
            <person name="Sengamalay N."/>
            <person name="Fraser C.M."/>
            <person name="Hine E."/>
            <person name="Shefchek K.A."/>
            <person name="Das S.P."/>
            <person name="Tettelin H."/>
        </authorList>
    </citation>
    <scope>NUCLEOTIDE SEQUENCE [LARGE SCALE GENOMIC DNA]</scope>
    <source>
        <strain evidence="1 2">Harvey</strain>
    </source>
</reference>
<gene>
    <name evidence="1" type="ORF">I551_7178</name>
</gene>